<dbReference type="Pfam" id="PF09331">
    <property type="entry name" value="DUF1985"/>
    <property type="match status" value="1"/>
</dbReference>
<comment type="caution">
    <text evidence="2">The sequence shown here is derived from an EMBL/GenBank/DDBJ whole genome shotgun (WGS) entry which is preliminary data.</text>
</comment>
<dbReference type="InterPro" id="IPR015410">
    <property type="entry name" value="DUF1985"/>
</dbReference>
<reference evidence="2" key="1">
    <citation type="journal article" date="2022" name="Int. J. Mol. Sci.">
        <title>Draft Genome of Tanacetum Coccineum: Genomic Comparison of Closely Related Tanacetum-Family Plants.</title>
        <authorList>
            <person name="Yamashiro T."/>
            <person name="Shiraishi A."/>
            <person name="Nakayama K."/>
            <person name="Satake H."/>
        </authorList>
    </citation>
    <scope>NUCLEOTIDE SEQUENCE</scope>
</reference>
<reference evidence="2" key="2">
    <citation type="submission" date="2022-01" db="EMBL/GenBank/DDBJ databases">
        <authorList>
            <person name="Yamashiro T."/>
            <person name="Shiraishi A."/>
            <person name="Satake H."/>
            <person name="Nakayama K."/>
        </authorList>
    </citation>
    <scope>NUCLEOTIDE SEQUENCE</scope>
</reference>
<sequence>MESLYGFRSIHGANCTVGLDIEMTRHREEVEEEKWWSCGGGGVAVRRLWFRRGGVAVDPPVALTLRSKLSLIKSLKDDTEAVPFTYTINGHEIQFGREEFCLITGLRFGVEFSDDYLHGPLDLRRRVWESHVDGNNIIGQMLIDKILSEEFYSLRDEDVVAVCLLAVLHMVLLGQEPKNNVPKWWLSLVNDINMWEKYPWGSYKWPKLYRQLKDANPKRWERFYASLRGRIRRPAKYTLSGFTWAFKTWILEAYKERALNYYTHVDRHPRAVAWVNGETFYRSYLEPFFEGAEPIRRLRADAFEAKAEWWVSSRAFFDGHICEPPQIPTAVSNDLYQRVAEHNKLIKELQQQNVDQYKIMNSMNKNFKEGLNASSMPGPMKAPFEVREHFGLSDLSGFQNTECGPQLFTTQASGSFLEGTHTTPTYPRTPHIGTPMSQPGFASCSSRYLPSHPGTPLTVLMALQEAHDEEACLEEQILSLMHRFADRFTNRRAEINRLVSLPNHQLIEYGRYALGCMTGADMKKATYLKSVRDELLRSMEEKRQLIKNYKEM</sequence>
<dbReference type="PANTHER" id="PTHR48449:SF1">
    <property type="entry name" value="DUF1985 DOMAIN-CONTAINING PROTEIN"/>
    <property type="match status" value="1"/>
</dbReference>
<evidence type="ECO:0000313" key="2">
    <source>
        <dbReference type="EMBL" id="GJT63928.1"/>
    </source>
</evidence>
<protein>
    <submittedName>
        <fullName evidence="2">Phospholipase-like protein</fullName>
    </submittedName>
</protein>
<feature type="domain" description="DUF1985" evidence="1">
    <location>
        <begin position="86"/>
        <end position="204"/>
    </location>
</feature>
<dbReference type="PANTHER" id="PTHR48449">
    <property type="entry name" value="DUF1985 DOMAIN-CONTAINING PROTEIN"/>
    <property type="match status" value="1"/>
</dbReference>
<proteinExistence type="predicted"/>
<dbReference type="Proteomes" id="UP001151760">
    <property type="component" value="Unassembled WGS sequence"/>
</dbReference>
<name>A0ABQ5FKQ6_9ASTR</name>
<gene>
    <name evidence="2" type="ORF">Tco_1015408</name>
</gene>
<keyword evidence="3" id="KW-1185">Reference proteome</keyword>
<evidence type="ECO:0000313" key="3">
    <source>
        <dbReference type="Proteomes" id="UP001151760"/>
    </source>
</evidence>
<evidence type="ECO:0000259" key="1">
    <source>
        <dbReference type="Pfam" id="PF09331"/>
    </source>
</evidence>
<accession>A0ABQ5FKQ6</accession>
<organism evidence="2 3">
    <name type="scientific">Tanacetum coccineum</name>
    <dbReference type="NCBI Taxonomy" id="301880"/>
    <lineage>
        <taxon>Eukaryota</taxon>
        <taxon>Viridiplantae</taxon>
        <taxon>Streptophyta</taxon>
        <taxon>Embryophyta</taxon>
        <taxon>Tracheophyta</taxon>
        <taxon>Spermatophyta</taxon>
        <taxon>Magnoliopsida</taxon>
        <taxon>eudicotyledons</taxon>
        <taxon>Gunneridae</taxon>
        <taxon>Pentapetalae</taxon>
        <taxon>asterids</taxon>
        <taxon>campanulids</taxon>
        <taxon>Asterales</taxon>
        <taxon>Asteraceae</taxon>
        <taxon>Asteroideae</taxon>
        <taxon>Anthemideae</taxon>
        <taxon>Anthemidinae</taxon>
        <taxon>Tanacetum</taxon>
    </lineage>
</organism>
<dbReference type="EMBL" id="BQNB010017501">
    <property type="protein sequence ID" value="GJT63928.1"/>
    <property type="molecule type" value="Genomic_DNA"/>
</dbReference>